<dbReference type="InterPro" id="IPR011701">
    <property type="entry name" value="MFS"/>
</dbReference>
<evidence type="ECO:0000256" key="3">
    <source>
        <dbReference type="ARBA" id="ARBA00022475"/>
    </source>
</evidence>
<feature type="transmembrane region" description="Helical" evidence="7">
    <location>
        <begin position="199"/>
        <end position="218"/>
    </location>
</feature>
<feature type="domain" description="Major facilitator superfamily (MFS) profile" evidence="8">
    <location>
        <begin position="13"/>
        <end position="441"/>
    </location>
</feature>
<evidence type="ECO:0000313" key="9">
    <source>
        <dbReference type="EMBL" id="MFC0673795.1"/>
    </source>
</evidence>
<dbReference type="Pfam" id="PF07690">
    <property type="entry name" value="MFS_1"/>
    <property type="match status" value="1"/>
</dbReference>
<feature type="transmembrane region" description="Helical" evidence="7">
    <location>
        <begin position="78"/>
        <end position="97"/>
    </location>
</feature>
<evidence type="ECO:0000256" key="1">
    <source>
        <dbReference type="ARBA" id="ARBA00004651"/>
    </source>
</evidence>
<feature type="transmembrane region" description="Helical" evidence="7">
    <location>
        <begin position="395"/>
        <end position="415"/>
    </location>
</feature>
<dbReference type="RefSeq" id="WP_376979646.1">
    <property type="nucleotide sequence ID" value="NZ_JBHLSV010000007.1"/>
</dbReference>
<keyword evidence="2" id="KW-0813">Transport</keyword>
<dbReference type="Gene3D" id="1.20.1720.10">
    <property type="entry name" value="Multidrug resistance protein D"/>
    <property type="match status" value="1"/>
</dbReference>
<feature type="transmembrane region" description="Helical" evidence="7">
    <location>
        <begin position="327"/>
        <end position="347"/>
    </location>
</feature>
<comment type="caution">
    <text evidence="9">The sequence shown here is derived from an EMBL/GenBank/DDBJ whole genome shotgun (WGS) entry which is preliminary data.</text>
</comment>
<dbReference type="PROSITE" id="PS50850">
    <property type="entry name" value="MFS"/>
    <property type="match status" value="1"/>
</dbReference>
<evidence type="ECO:0000313" key="10">
    <source>
        <dbReference type="Proteomes" id="UP001589793"/>
    </source>
</evidence>
<proteinExistence type="predicted"/>
<protein>
    <submittedName>
        <fullName evidence="9">MFS transporter</fullName>
    </submittedName>
</protein>
<feature type="transmembrane region" description="Helical" evidence="7">
    <location>
        <begin position="421"/>
        <end position="442"/>
    </location>
</feature>
<feature type="transmembrane region" description="Helical" evidence="7">
    <location>
        <begin position="295"/>
        <end position="315"/>
    </location>
</feature>
<dbReference type="Gene3D" id="1.20.1250.20">
    <property type="entry name" value="MFS general substrate transporter like domains"/>
    <property type="match status" value="1"/>
</dbReference>
<keyword evidence="10" id="KW-1185">Reference proteome</keyword>
<keyword evidence="5 7" id="KW-1133">Transmembrane helix</keyword>
<dbReference type="PANTHER" id="PTHR42718:SF46">
    <property type="entry name" value="BLR6921 PROTEIN"/>
    <property type="match status" value="1"/>
</dbReference>
<organism evidence="9 10">
    <name type="scientific">Brachybacterium hainanense</name>
    <dbReference type="NCBI Taxonomy" id="1541174"/>
    <lineage>
        <taxon>Bacteria</taxon>
        <taxon>Bacillati</taxon>
        <taxon>Actinomycetota</taxon>
        <taxon>Actinomycetes</taxon>
        <taxon>Micrococcales</taxon>
        <taxon>Dermabacteraceae</taxon>
        <taxon>Brachybacterium</taxon>
    </lineage>
</organism>
<evidence type="ECO:0000256" key="4">
    <source>
        <dbReference type="ARBA" id="ARBA00022692"/>
    </source>
</evidence>
<comment type="subcellular location">
    <subcellularLocation>
        <location evidence="1">Cell membrane</location>
        <topology evidence="1">Multi-pass membrane protein</topology>
    </subcellularLocation>
</comment>
<dbReference type="Proteomes" id="UP001589793">
    <property type="component" value="Unassembled WGS sequence"/>
</dbReference>
<dbReference type="PANTHER" id="PTHR42718">
    <property type="entry name" value="MAJOR FACILITATOR SUPERFAMILY MULTIDRUG TRANSPORTER MFSC"/>
    <property type="match status" value="1"/>
</dbReference>
<evidence type="ECO:0000256" key="6">
    <source>
        <dbReference type="ARBA" id="ARBA00023136"/>
    </source>
</evidence>
<evidence type="ECO:0000259" key="8">
    <source>
        <dbReference type="PROSITE" id="PS50850"/>
    </source>
</evidence>
<dbReference type="InterPro" id="IPR036259">
    <property type="entry name" value="MFS_trans_sf"/>
</dbReference>
<evidence type="ECO:0000256" key="5">
    <source>
        <dbReference type="ARBA" id="ARBA00022989"/>
    </source>
</evidence>
<reference evidence="9 10" key="1">
    <citation type="submission" date="2024-09" db="EMBL/GenBank/DDBJ databases">
        <authorList>
            <person name="Sun Q."/>
            <person name="Mori K."/>
        </authorList>
    </citation>
    <scope>NUCLEOTIDE SEQUENCE [LARGE SCALE GENOMIC DNA]</scope>
    <source>
        <strain evidence="9 10">CICC 10874</strain>
    </source>
</reference>
<evidence type="ECO:0000256" key="7">
    <source>
        <dbReference type="SAM" id="Phobius"/>
    </source>
</evidence>
<feature type="transmembrane region" description="Helical" evidence="7">
    <location>
        <begin position="103"/>
        <end position="126"/>
    </location>
</feature>
<dbReference type="EMBL" id="JBHLSV010000007">
    <property type="protein sequence ID" value="MFC0673795.1"/>
    <property type="molecule type" value="Genomic_DNA"/>
</dbReference>
<feature type="transmembrane region" description="Helical" evidence="7">
    <location>
        <begin position="47"/>
        <end position="66"/>
    </location>
</feature>
<dbReference type="InterPro" id="IPR020846">
    <property type="entry name" value="MFS_dom"/>
</dbReference>
<feature type="transmembrane region" description="Helical" evidence="7">
    <location>
        <begin position="353"/>
        <end position="374"/>
    </location>
</feature>
<feature type="transmembrane region" description="Helical" evidence="7">
    <location>
        <begin position="224"/>
        <end position="243"/>
    </location>
</feature>
<gene>
    <name evidence="9" type="ORF">ACFFF6_07490</name>
</gene>
<keyword evidence="6 7" id="KW-0472">Membrane</keyword>
<keyword evidence="4 7" id="KW-0812">Transmembrane</keyword>
<dbReference type="SUPFAM" id="SSF103473">
    <property type="entry name" value="MFS general substrate transporter"/>
    <property type="match status" value="1"/>
</dbReference>
<feature type="transmembrane region" description="Helical" evidence="7">
    <location>
        <begin position="12"/>
        <end position="35"/>
    </location>
</feature>
<feature type="transmembrane region" description="Helical" evidence="7">
    <location>
        <begin position="138"/>
        <end position="161"/>
    </location>
</feature>
<accession>A0ABV6R9X6</accession>
<sequence>MKIKSSGLAPWSTLLVAGSAQFLVLLESTIITVAIPPLGAALGDGGWLAWVLSGYLLAFGALLLPGGVWADRTGRRRVFLAGLGAFAITSALCAIAPTIEALVAARVLQGASAGVLAASALGIVLTRYTEPRERAVALTVWSALGVIGAVVGSLIAGPLILFSGWPGVFWINVVAAAGLVPLALRVIPSSVAATGTLRVWPALVASAGTAAILAGLSITGRAGSGGIALAVVGAVLVVGVVLMQSRAASPILPVRLFRLPSYRIAASGLFLGNGLMIATMFASSRHLQDHHALSAATASLAVLPMALAALVIAFLADPLISRLTEAVVLRAAALSLVAGAGLLWAVSLVDAPWGWLIPGGVLIGAGLPASFVILNRRAFAQVDPVEAGAASGFTTMLTTIGGAVCVAVAALAAGLGGQAGAYGVLLVSSLVIAALSAVRGSAGSGSRRRPR</sequence>
<feature type="transmembrane region" description="Helical" evidence="7">
    <location>
        <begin position="167"/>
        <end position="187"/>
    </location>
</feature>
<feature type="transmembrane region" description="Helical" evidence="7">
    <location>
        <begin position="264"/>
        <end position="283"/>
    </location>
</feature>
<name>A0ABV6R9X6_9MICO</name>
<evidence type="ECO:0000256" key="2">
    <source>
        <dbReference type="ARBA" id="ARBA00022448"/>
    </source>
</evidence>
<keyword evidence="3" id="KW-1003">Cell membrane</keyword>